<dbReference type="Gene3D" id="1.10.472.60">
    <property type="entry name" value="putative protein disulfide isomerase domain"/>
    <property type="match status" value="1"/>
</dbReference>
<accession>A0ABU9HG08</accession>
<keyword evidence="3" id="KW-1185">Reference proteome</keyword>
<dbReference type="InterPro" id="IPR036249">
    <property type="entry name" value="Thioredoxin-like_sf"/>
</dbReference>
<sequence length="213" mass="24669">MSKPILYYVYDPMCSWCWGYRDSWLKLSTKLTELAAEHPLEIRYQLGGLAPDSDVVMPTDLQQTLQNIWRNIHAQLGTQFNFDFWTECKPQRSTYPACRACLIARTENKEKEMLFAIQQGYYLQAKNPSLTDVLAELAEGIGFNKAWFKQQLDDDAVNKQLFEEINTSRQLPIQGFPSLVLSIDGKNIPLALEYLDWQKTYSKIVEMLQLVSK</sequence>
<dbReference type="PANTHER" id="PTHR13887:SF54">
    <property type="entry name" value="DSBA FAMILY PROTEIN"/>
    <property type="match status" value="1"/>
</dbReference>
<dbReference type="PANTHER" id="PTHR13887">
    <property type="entry name" value="GLUTATHIONE S-TRANSFERASE KAPPA"/>
    <property type="match status" value="1"/>
</dbReference>
<comment type="caution">
    <text evidence="2">The sequence shown here is derived from an EMBL/GenBank/DDBJ whole genome shotgun (WGS) entry which is preliminary data.</text>
</comment>
<dbReference type="Gene3D" id="3.40.30.10">
    <property type="entry name" value="Glutaredoxin"/>
    <property type="match status" value="1"/>
</dbReference>
<dbReference type="SUPFAM" id="SSF52833">
    <property type="entry name" value="Thioredoxin-like"/>
    <property type="match status" value="1"/>
</dbReference>
<proteinExistence type="predicted"/>
<protein>
    <submittedName>
        <fullName evidence="2">DsbA family protein</fullName>
    </submittedName>
</protein>
<dbReference type="RefSeq" id="WP_341629092.1">
    <property type="nucleotide sequence ID" value="NZ_JBAKBA010000052.1"/>
</dbReference>
<evidence type="ECO:0000313" key="2">
    <source>
        <dbReference type="EMBL" id="MEL0660686.1"/>
    </source>
</evidence>
<gene>
    <name evidence="2" type="ORF">V6255_16240</name>
</gene>
<name>A0ABU9HG08_9GAMM</name>
<dbReference type="Proteomes" id="UP001366060">
    <property type="component" value="Unassembled WGS sequence"/>
</dbReference>
<evidence type="ECO:0000313" key="3">
    <source>
        <dbReference type="Proteomes" id="UP001366060"/>
    </source>
</evidence>
<dbReference type="InterPro" id="IPR001853">
    <property type="entry name" value="DSBA-like_thioredoxin_dom"/>
</dbReference>
<evidence type="ECO:0000259" key="1">
    <source>
        <dbReference type="Pfam" id="PF01323"/>
    </source>
</evidence>
<organism evidence="2 3">
    <name type="scientific">Psychromonas arctica</name>
    <dbReference type="NCBI Taxonomy" id="168275"/>
    <lineage>
        <taxon>Bacteria</taxon>
        <taxon>Pseudomonadati</taxon>
        <taxon>Pseudomonadota</taxon>
        <taxon>Gammaproteobacteria</taxon>
        <taxon>Alteromonadales</taxon>
        <taxon>Psychromonadaceae</taxon>
        <taxon>Psychromonas</taxon>
    </lineage>
</organism>
<dbReference type="EMBL" id="JBAKBA010000052">
    <property type="protein sequence ID" value="MEL0660686.1"/>
    <property type="molecule type" value="Genomic_DNA"/>
</dbReference>
<feature type="domain" description="DSBA-like thioredoxin" evidence="1">
    <location>
        <begin position="9"/>
        <end position="186"/>
    </location>
</feature>
<dbReference type="Pfam" id="PF01323">
    <property type="entry name" value="DSBA"/>
    <property type="match status" value="1"/>
</dbReference>
<dbReference type="CDD" id="cd03025">
    <property type="entry name" value="DsbA_FrnE_like"/>
    <property type="match status" value="1"/>
</dbReference>
<reference evidence="2 3" key="1">
    <citation type="submission" date="2024-02" db="EMBL/GenBank/DDBJ databases">
        <title>Bacteria isolated from the canopy kelp, Nereocystis luetkeana.</title>
        <authorList>
            <person name="Pfister C.A."/>
            <person name="Younker I.T."/>
            <person name="Light S.H."/>
        </authorList>
    </citation>
    <scope>NUCLEOTIDE SEQUENCE [LARGE SCALE GENOMIC DNA]</scope>
    <source>
        <strain evidence="2 3">TI.2.07</strain>
    </source>
</reference>